<keyword evidence="3" id="KW-0804">Transcription</keyword>
<evidence type="ECO:0000313" key="5">
    <source>
        <dbReference type="EMBL" id="ODM11741.1"/>
    </source>
</evidence>
<evidence type="ECO:0000256" key="2">
    <source>
        <dbReference type="ARBA" id="ARBA00023125"/>
    </source>
</evidence>
<sequence length="319" mass="35662">MIDSGKETAEFSLDDKHGLRKMARALSSETRLTILETLQSGSRSIGELSEELQIPMSTVSTSVSILEESGLIIAKNKSQERGMLKLCSPSVSQVIFNLNNIGSVETDETPQSLTMSMPVGCYTDAQNITPTCGMCNEYSIIGEKDNPLCFFHPDRFQAQRVWFHSGFLEYRFSFAFMYDITLKWLEISFETCSEAPMYRDPWKSDISVFVNDKKLGIFESPCDCGGARGVLTPSWNSILSTQYGFLITWRLDESGTYLDGIRTSRLTISDIRFSDLPYISVKIGVAEDAVHLGGVNLFGDKFGNYAQPLVLKLGYQLDK</sequence>
<evidence type="ECO:0000256" key="1">
    <source>
        <dbReference type="ARBA" id="ARBA00023015"/>
    </source>
</evidence>
<accession>A0A1E3ATA0</accession>
<dbReference type="GeneID" id="93303752"/>
<dbReference type="RefSeq" id="WP_009253612.1">
    <property type="nucleotide sequence ID" value="NZ_BAABXS010000001.1"/>
</dbReference>
<protein>
    <submittedName>
        <fullName evidence="5">Helix-turn-helix domain protein</fullName>
    </submittedName>
</protein>
<dbReference type="InterPro" id="IPR036388">
    <property type="entry name" value="WH-like_DNA-bd_sf"/>
</dbReference>
<keyword evidence="2" id="KW-0238">DNA-binding</keyword>
<reference evidence="5 6" key="1">
    <citation type="submission" date="2016-07" db="EMBL/GenBank/DDBJ databases">
        <title>Characterization of isolates of Eisenbergiella tayi derived from blood cultures, using whole genome sequencing.</title>
        <authorList>
            <person name="Burdz T."/>
            <person name="Wiebe D."/>
            <person name="Huynh C."/>
            <person name="Bernard K."/>
        </authorList>
    </citation>
    <scope>NUCLEOTIDE SEQUENCE [LARGE SCALE GENOMIC DNA]</scope>
    <source>
        <strain evidence="5 6">NML 120489</strain>
    </source>
</reference>
<dbReference type="SUPFAM" id="SSF46785">
    <property type="entry name" value="Winged helix' DNA-binding domain"/>
    <property type="match status" value="1"/>
</dbReference>
<name>A0A1E3ATA0_9FIRM</name>
<dbReference type="Pfam" id="PF01022">
    <property type="entry name" value="HTH_5"/>
    <property type="match status" value="1"/>
</dbReference>
<dbReference type="EMBL" id="MCGI01000002">
    <property type="protein sequence ID" value="ODM11741.1"/>
    <property type="molecule type" value="Genomic_DNA"/>
</dbReference>
<dbReference type="SMART" id="SM00418">
    <property type="entry name" value="HTH_ARSR"/>
    <property type="match status" value="1"/>
</dbReference>
<dbReference type="PANTHER" id="PTHR43132:SF2">
    <property type="entry name" value="ARSENICAL RESISTANCE OPERON REPRESSOR ARSR-RELATED"/>
    <property type="match status" value="1"/>
</dbReference>
<dbReference type="GO" id="GO:0003677">
    <property type="term" value="F:DNA binding"/>
    <property type="evidence" value="ECO:0007669"/>
    <property type="project" value="UniProtKB-KW"/>
</dbReference>
<dbReference type="InterPro" id="IPR036390">
    <property type="entry name" value="WH_DNA-bd_sf"/>
</dbReference>
<evidence type="ECO:0000259" key="4">
    <source>
        <dbReference type="SMART" id="SM00418"/>
    </source>
</evidence>
<dbReference type="InterPro" id="IPR001845">
    <property type="entry name" value="HTH_ArsR_DNA-bd_dom"/>
</dbReference>
<dbReference type="InterPro" id="IPR011991">
    <property type="entry name" value="ArsR-like_HTH"/>
</dbReference>
<comment type="caution">
    <text evidence="5">The sequence shown here is derived from an EMBL/GenBank/DDBJ whole genome shotgun (WGS) entry which is preliminary data.</text>
</comment>
<dbReference type="AlphaFoldDB" id="A0A1E3ATA0"/>
<dbReference type="PANTHER" id="PTHR43132">
    <property type="entry name" value="ARSENICAL RESISTANCE OPERON REPRESSOR ARSR-RELATED"/>
    <property type="match status" value="1"/>
</dbReference>
<dbReference type="InterPro" id="IPR051011">
    <property type="entry name" value="Metal_resp_trans_reg"/>
</dbReference>
<dbReference type="Gene3D" id="1.10.10.10">
    <property type="entry name" value="Winged helix-like DNA-binding domain superfamily/Winged helix DNA-binding domain"/>
    <property type="match status" value="1"/>
</dbReference>
<dbReference type="GO" id="GO:0003700">
    <property type="term" value="F:DNA-binding transcription factor activity"/>
    <property type="evidence" value="ECO:0007669"/>
    <property type="project" value="InterPro"/>
</dbReference>
<dbReference type="Proteomes" id="UP000095003">
    <property type="component" value="Unassembled WGS sequence"/>
</dbReference>
<proteinExistence type="predicted"/>
<feature type="domain" description="HTH arsR-type" evidence="4">
    <location>
        <begin position="21"/>
        <end position="100"/>
    </location>
</feature>
<evidence type="ECO:0000256" key="3">
    <source>
        <dbReference type="ARBA" id="ARBA00023163"/>
    </source>
</evidence>
<evidence type="ECO:0000313" key="6">
    <source>
        <dbReference type="Proteomes" id="UP000095003"/>
    </source>
</evidence>
<dbReference type="CDD" id="cd00090">
    <property type="entry name" value="HTH_ARSR"/>
    <property type="match status" value="1"/>
</dbReference>
<gene>
    <name evidence="5" type="ORF">BEH84_02356</name>
</gene>
<organism evidence="5 6">
    <name type="scientific">Eisenbergiella tayi</name>
    <dbReference type="NCBI Taxonomy" id="1432052"/>
    <lineage>
        <taxon>Bacteria</taxon>
        <taxon>Bacillati</taxon>
        <taxon>Bacillota</taxon>
        <taxon>Clostridia</taxon>
        <taxon>Lachnospirales</taxon>
        <taxon>Lachnospiraceae</taxon>
        <taxon>Eisenbergiella</taxon>
    </lineage>
</organism>
<keyword evidence="1" id="KW-0805">Transcription regulation</keyword>